<dbReference type="EMBL" id="CP017641">
    <property type="protein sequence ID" value="APZ95872.1"/>
    <property type="molecule type" value="Genomic_DNA"/>
</dbReference>
<dbReference type="AlphaFoldDB" id="A0A1P8WP82"/>
<protein>
    <submittedName>
        <fullName evidence="1">Uncharacterized protein</fullName>
    </submittedName>
</protein>
<sequence>MSGEMIPWDAKQGAVVPASATSPSEIIKYAVRHLRSVESKQLISAFESQNYEMGTTFIWSKAMFVLKAQLATLGSEFVGEMLQRPDIDEYSDVRNCVTDTEAISLAEDLGMIAHTDCFRMRQSHEVISYFARLSSQPDADEEAMMEPEEAIGCLRACVKNVLAQPIIEVAHSFADFRKQLEETNLSAESEAITSLVASPYFYRRTTLSVLLALLKTTSGASLEHVGANINTVLPLLWPDLKKPQRWQAGQTYAQLFNDGSKSPLSYLKKALLKVKGFDFVPENLRSNTFTRAAREVLSAHESMNNFYNEPAKIRLLENLGTTIPEPAFPLCMTAILSIWLGNSFGNSWDASPIASKLLDNLSQEQWQYYLDGCLAADRAILLKLFSSKPRSRWVELVKKYDLHTTEVDDRRVRSLLKVSEAGRGESVQKAARRIYASSTGSSVSS</sequence>
<name>A0A1P8WP82_9PLAN</name>
<keyword evidence="2" id="KW-1185">Reference proteome</keyword>
<evidence type="ECO:0000313" key="2">
    <source>
        <dbReference type="Proteomes" id="UP000187735"/>
    </source>
</evidence>
<gene>
    <name evidence="1" type="ORF">Fuma_05535</name>
</gene>
<evidence type="ECO:0000313" key="1">
    <source>
        <dbReference type="EMBL" id="APZ95872.1"/>
    </source>
</evidence>
<dbReference type="KEGG" id="fmr:Fuma_05535"/>
<reference evidence="1 2" key="1">
    <citation type="journal article" date="2016" name="Front. Microbiol.">
        <title>Fuerstia marisgermanicae gen. nov., sp. nov., an Unusual Member of the Phylum Planctomycetes from the German Wadden Sea.</title>
        <authorList>
            <person name="Kohn T."/>
            <person name="Heuer A."/>
            <person name="Jogler M."/>
            <person name="Vollmers J."/>
            <person name="Boedeker C."/>
            <person name="Bunk B."/>
            <person name="Rast P."/>
            <person name="Borchert D."/>
            <person name="Glockner I."/>
            <person name="Freese H.M."/>
            <person name="Klenk H.P."/>
            <person name="Overmann J."/>
            <person name="Kaster A.K."/>
            <person name="Rohde M."/>
            <person name="Wiegand S."/>
            <person name="Jogler C."/>
        </authorList>
    </citation>
    <scope>NUCLEOTIDE SEQUENCE [LARGE SCALE GENOMIC DNA]</scope>
    <source>
        <strain evidence="1 2">NH11</strain>
    </source>
</reference>
<dbReference type="OrthoDB" id="1102561at2"/>
<organism evidence="1 2">
    <name type="scientific">Fuerstiella marisgermanici</name>
    <dbReference type="NCBI Taxonomy" id="1891926"/>
    <lineage>
        <taxon>Bacteria</taxon>
        <taxon>Pseudomonadati</taxon>
        <taxon>Planctomycetota</taxon>
        <taxon>Planctomycetia</taxon>
        <taxon>Planctomycetales</taxon>
        <taxon>Planctomycetaceae</taxon>
        <taxon>Fuerstiella</taxon>
    </lineage>
</organism>
<proteinExistence type="predicted"/>
<dbReference type="Proteomes" id="UP000187735">
    <property type="component" value="Chromosome"/>
</dbReference>
<dbReference type="RefSeq" id="WP_077026977.1">
    <property type="nucleotide sequence ID" value="NZ_CP017641.1"/>
</dbReference>
<accession>A0A1P8WP82</accession>